<feature type="compositionally biased region" description="Low complexity" evidence="2">
    <location>
        <begin position="210"/>
        <end position="224"/>
    </location>
</feature>
<dbReference type="InterPro" id="IPR032567">
    <property type="entry name" value="RTL1-rel"/>
</dbReference>
<reference evidence="5" key="2">
    <citation type="submission" date="2025-08" db="UniProtKB">
        <authorList>
            <consortium name="RefSeq"/>
        </authorList>
    </citation>
    <scope>IDENTIFICATION</scope>
    <source>
        <tissue evidence="5">Young leaves</tissue>
    </source>
</reference>
<feature type="domain" description="CCHC-type" evidence="3">
    <location>
        <begin position="188"/>
        <end position="203"/>
    </location>
</feature>
<feature type="compositionally biased region" description="Polar residues" evidence="2">
    <location>
        <begin position="139"/>
        <end position="152"/>
    </location>
</feature>
<dbReference type="RefSeq" id="XP_027338052.1">
    <property type="nucleotide sequence ID" value="XM_027482251.1"/>
</dbReference>
<dbReference type="GeneID" id="113851987"/>
<keyword evidence="1" id="KW-0479">Metal-binding</keyword>
<feature type="compositionally biased region" description="Low complexity" evidence="2">
    <location>
        <begin position="119"/>
        <end position="138"/>
    </location>
</feature>
<dbReference type="Gene3D" id="2.40.70.10">
    <property type="entry name" value="Acid Proteases"/>
    <property type="match status" value="1"/>
</dbReference>
<proteinExistence type="predicted"/>
<reference evidence="4" key="1">
    <citation type="journal article" date="2019" name="Toxins">
        <title>Detection of Abrin-Like and Prepropulchellin-Like Toxin Genes and Transcripts Using Whole Genome Sequencing and Full-Length Transcript Sequencing of Abrus precatorius.</title>
        <authorList>
            <person name="Hovde B.T."/>
            <person name="Daligault H.E."/>
            <person name="Hanschen E.R."/>
            <person name="Kunde Y.A."/>
            <person name="Johnson M.B."/>
            <person name="Starkenburg S.R."/>
            <person name="Johnson S.L."/>
        </authorList>
    </citation>
    <scope>NUCLEOTIDE SEQUENCE [LARGE SCALE GENOMIC DNA]</scope>
</reference>
<evidence type="ECO:0000313" key="5">
    <source>
        <dbReference type="RefSeq" id="XP_027338052.1"/>
    </source>
</evidence>
<dbReference type="KEGG" id="aprc:113851987"/>
<sequence length="385" mass="43656">MVATGVEITWEAFRRKFLEKFFPETVRRTKEAEFLYLRQGNMSVSEYATRFESLSKYATYYQHQPDEHWKCQKFEEGLRYEIRKGVITQRIRNFPESINACTDLEDLDVQRNARVKNFGPQRFNRGGQGQQQRKPYQPSLRSQGFASGSGRFQASAGGFSRPSNNQINCFVCGGPHLARNCTRKNVYCFRCGKQGHYIRECPEMKKEVSNQNSRNDGNKNNNNNKVGRPKVQGKVFTMSGEEASHSDAMIQGTCFINENVLGVLYDSGASHSFISEVCVKQINLPVTVLPYELIVSTPGSAPIITTKACLNCPITIENRNFFVNLFCLPLIDLEVILGLDWLSANHVLLDCHHRTISFDNHVKPSSVNLKFLTANQVNTSLREGA</sequence>
<name>A0A8B8K2P6_ABRPR</name>
<dbReference type="SUPFAM" id="SSF57756">
    <property type="entry name" value="Retrovirus zinc finger-like domains"/>
    <property type="match status" value="1"/>
</dbReference>
<dbReference type="InterPro" id="IPR005162">
    <property type="entry name" value="Retrotrans_gag_dom"/>
</dbReference>
<dbReference type="CDD" id="cd00303">
    <property type="entry name" value="retropepsin_like"/>
    <property type="match status" value="1"/>
</dbReference>
<dbReference type="GO" id="GO:0008270">
    <property type="term" value="F:zinc ion binding"/>
    <property type="evidence" value="ECO:0007669"/>
    <property type="project" value="UniProtKB-KW"/>
</dbReference>
<dbReference type="PANTHER" id="PTHR15503:SF45">
    <property type="entry name" value="RNA-DIRECTED DNA POLYMERASE HOMOLOG"/>
    <property type="match status" value="1"/>
</dbReference>
<dbReference type="Pfam" id="PF08284">
    <property type="entry name" value="RVP_2"/>
    <property type="match status" value="1"/>
</dbReference>
<dbReference type="Proteomes" id="UP000694853">
    <property type="component" value="Unplaced"/>
</dbReference>
<dbReference type="OrthoDB" id="1436782at2759"/>
<dbReference type="InterPro" id="IPR036875">
    <property type="entry name" value="Znf_CCHC_sf"/>
</dbReference>
<dbReference type="InterPro" id="IPR021109">
    <property type="entry name" value="Peptidase_aspartic_dom_sf"/>
</dbReference>
<feature type="region of interest" description="Disordered" evidence="2">
    <location>
        <begin position="119"/>
        <end position="159"/>
    </location>
</feature>
<gene>
    <name evidence="5" type="primary">LOC113851987</name>
</gene>
<dbReference type="InterPro" id="IPR001878">
    <property type="entry name" value="Znf_CCHC"/>
</dbReference>
<dbReference type="Pfam" id="PF00098">
    <property type="entry name" value="zf-CCHC"/>
    <property type="match status" value="1"/>
</dbReference>
<dbReference type="Pfam" id="PF03732">
    <property type="entry name" value="Retrotrans_gag"/>
    <property type="match status" value="1"/>
</dbReference>
<keyword evidence="1" id="KW-0862">Zinc</keyword>
<accession>A0A8B8K2P6</accession>
<dbReference type="AlphaFoldDB" id="A0A8B8K2P6"/>
<dbReference type="PANTHER" id="PTHR15503">
    <property type="entry name" value="LDOC1 RELATED"/>
    <property type="match status" value="1"/>
</dbReference>
<evidence type="ECO:0000313" key="4">
    <source>
        <dbReference type="Proteomes" id="UP000694853"/>
    </source>
</evidence>
<protein>
    <submittedName>
        <fullName evidence="5">Uncharacterized protein LOC113851987</fullName>
    </submittedName>
</protein>
<dbReference type="Gene3D" id="4.10.60.10">
    <property type="entry name" value="Zinc finger, CCHC-type"/>
    <property type="match status" value="1"/>
</dbReference>
<feature type="region of interest" description="Disordered" evidence="2">
    <location>
        <begin position="208"/>
        <end position="229"/>
    </location>
</feature>
<dbReference type="SUPFAM" id="SSF50630">
    <property type="entry name" value="Acid proteases"/>
    <property type="match status" value="1"/>
</dbReference>
<organism evidence="4 5">
    <name type="scientific">Abrus precatorius</name>
    <name type="common">Indian licorice</name>
    <name type="synonym">Glycine abrus</name>
    <dbReference type="NCBI Taxonomy" id="3816"/>
    <lineage>
        <taxon>Eukaryota</taxon>
        <taxon>Viridiplantae</taxon>
        <taxon>Streptophyta</taxon>
        <taxon>Embryophyta</taxon>
        <taxon>Tracheophyta</taxon>
        <taxon>Spermatophyta</taxon>
        <taxon>Magnoliopsida</taxon>
        <taxon>eudicotyledons</taxon>
        <taxon>Gunneridae</taxon>
        <taxon>Pentapetalae</taxon>
        <taxon>rosids</taxon>
        <taxon>fabids</taxon>
        <taxon>Fabales</taxon>
        <taxon>Fabaceae</taxon>
        <taxon>Papilionoideae</taxon>
        <taxon>50 kb inversion clade</taxon>
        <taxon>NPAAA clade</taxon>
        <taxon>indigoferoid/millettioid clade</taxon>
        <taxon>Abreae</taxon>
        <taxon>Abrus</taxon>
    </lineage>
</organism>
<evidence type="ECO:0000256" key="1">
    <source>
        <dbReference type="PROSITE-ProRule" id="PRU00047"/>
    </source>
</evidence>
<dbReference type="GO" id="GO:0003676">
    <property type="term" value="F:nucleic acid binding"/>
    <property type="evidence" value="ECO:0007669"/>
    <property type="project" value="InterPro"/>
</dbReference>
<evidence type="ECO:0000259" key="3">
    <source>
        <dbReference type="PROSITE" id="PS50158"/>
    </source>
</evidence>
<evidence type="ECO:0000256" key="2">
    <source>
        <dbReference type="SAM" id="MobiDB-lite"/>
    </source>
</evidence>
<keyword evidence="4" id="KW-1185">Reference proteome</keyword>
<dbReference type="SMART" id="SM00343">
    <property type="entry name" value="ZnF_C2HC"/>
    <property type="match status" value="2"/>
</dbReference>
<keyword evidence="1" id="KW-0863">Zinc-finger</keyword>
<dbReference type="PROSITE" id="PS50158">
    <property type="entry name" value="ZF_CCHC"/>
    <property type="match status" value="1"/>
</dbReference>